<reference evidence="3 4" key="1">
    <citation type="submission" date="2019-11" db="EMBL/GenBank/DDBJ databases">
        <authorList>
            <person name="Jiao W.-B."/>
            <person name="Schneeberger K."/>
        </authorList>
    </citation>
    <scope>NUCLEOTIDE SEQUENCE [LARGE SCALE GENOMIC DNA]</scope>
    <source>
        <strain evidence="4">cv. An-1</strain>
        <strain evidence="5">cv. C24</strain>
    </source>
</reference>
<evidence type="ECO:0000313" key="4">
    <source>
        <dbReference type="Proteomes" id="UP000426265"/>
    </source>
</evidence>
<dbReference type="AlphaFoldDB" id="A0A654GF26"/>
<accession>A0A5S9YIA4</accession>
<evidence type="ECO:0000256" key="1">
    <source>
        <dbReference type="SAM" id="MobiDB-lite"/>
    </source>
</evidence>
<feature type="region of interest" description="Disordered" evidence="1">
    <location>
        <begin position="87"/>
        <end position="109"/>
    </location>
</feature>
<protein>
    <submittedName>
        <fullName evidence="3">Uncharacterized protein</fullName>
    </submittedName>
</protein>
<gene>
    <name evidence="3" type="ORF">AN1_LOCUS27143</name>
    <name evidence="2" type="ORF">C24_LOCUS26978</name>
</gene>
<evidence type="ECO:0000313" key="5">
    <source>
        <dbReference type="Proteomes" id="UP000434276"/>
    </source>
</evidence>
<sequence>MIPSRQLHSVKPLGVVKNYRKLWLVVDQQKHGRKPRKRGHRDFFSYEIDIEEAKTNGLKPNKERVCLKPVEKPVQGLTRAVELHMGDLEGQDRPDPISTMVGPSGTGNLRLTSFQQVRSKYSFTRKTQPSPLSYLY</sequence>
<evidence type="ECO:0000313" key="3">
    <source>
        <dbReference type="EMBL" id="VYS71769.1"/>
    </source>
</evidence>
<dbReference type="EMBL" id="CACRSJ010000111">
    <property type="protein sequence ID" value="VYS71769.1"/>
    <property type="molecule type" value="Genomic_DNA"/>
</dbReference>
<accession>A0A654GF26</accession>
<dbReference type="Proteomes" id="UP000434276">
    <property type="component" value="Unassembled WGS sequence"/>
</dbReference>
<dbReference type="ExpressionAtlas" id="A0A654GF26">
    <property type="expression patterns" value="baseline and differential"/>
</dbReference>
<dbReference type="EMBL" id="CACSHJ010000098">
    <property type="protein sequence ID" value="CAA0413880.1"/>
    <property type="molecule type" value="Genomic_DNA"/>
</dbReference>
<dbReference type="Proteomes" id="UP000426265">
    <property type="component" value="Unassembled WGS sequence"/>
</dbReference>
<organism evidence="3 4">
    <name type="scientific">Arabidopsis thaliana</name>
    <name type="common">Mouse-ear cress</name>
    <dbReference type="NCBI Taxonomy" id="3702"/>
    <lineage>
        <taxon>Eukaryota</taxon>
        <taxon>Viridiplantae</taxon>
        <taxon>Streptophyta</taxon>
        <taxon>Embryophyta</taxon>
        <taxon>Tracheophyta</taxon>
        <taxon>Spermatophyta</taxon>
        <taxon>Magnoliopsida</taxon>
        <taxon>eudicotyledons</taxon>
        <taxon>Gunneridae</taxon>
        <taxon>Pentapetalae</taxon>
        <taxon>rosids</taxon>
        <taxon>malvids</taxon>
        <taxon>Brassicales</taxon>
        <taxon>Brassicaceae</taxon>
        <taxon>Camelineae</taxon>
        <taxon>Arabidopsis</taxon>
    </lineage>
</organism>
<name>A0A654GF26_ARATH</name>
<proteinExistence type="predicted"/>
<dbReference type="OrthoDB" id="10545665at2759"/>
<evidence type="ECO:0000313" key="2">
    <source>
        <dbReference type="EMBL" id="CAA0413880.1"/>
    </source>
</evidence>